<keyword evidence="10" id="KW-1133">Transmembrane helix</keyword>
<evidence type="ECO:0000313" key="12">
    <source>
        <dbReference type="EMBL" id="KAF7994583.1"/>
    </source>
</evidence>
<evidence type="ECO:0000259" key="11">
    <source>
        <dbReference type="Pfam" id="PF00151"/>
    </source>
</evidence>
<evidence type="ECO:0000256" key="9">
    <source>
        <dbReference type="RuleBase" id="RU004262"/>
    </source>
</evidence>
<dbReference type="EC" id="3.1.1.32" evidence="4"/>
<dbReference type="GO" id="GO:0016042">
    <property type="term" value="P:lipid catabolic process"/>
    <property type="evidence" value="ECO:0007669"/>
    <property type="project" value="TreeGrafter"/>
</dbReference>
<dbReference type="InterPro" id="IPR036055">
    <property type="entry name" value="LDL_receptor-like_sf"/>
</dbReference>
<comment type="similarity">
    <text evidence="3 9">Belongs to the AB hydrolase superfamily. Lipase family.</text>
</comment>
<dbReference type="InterPro" id="IPR000859">
    <property type="entry name" value="CUB_dom"/>
</dbReference>
<dbReference type="SUPFAM" id="SSF53474">
    <property type="entry name" value="alpha/beta-Hydrolases"/>
    <property type="match status" value="1"/>
</dbReference>
<feature type="transmembrane region" description="Helical" evidence="10">
    <location>
        <begin position="194"/>
        <end position="218"/>
    </location>
</feature>
<dbReference type="InterPro" id="IPR002172">
    <property type="entry name" value="LDrepeatLR_classA_rpt"/>
</dbReference>
<dbReference type="PANTHER" id="PTHR11610">
    <property type="entry name" value="LIPASE"/>
    <property type="match status" value="1"/>
</dbReference>
<evidence type="ECO:0000256" key="4">
    <source>
        <dbReference type="ARBA" id="ARBA00013179"/>
    </source>
</evidence>
<dbReference type="InterPro" id="IPR033906">
    <property type="entry name" value="Lipase_N"/>
</dbReference>
<sequence length="615" mass="68958">MSETLMTNVNAEDGKDYKMSIICKNHFLRDLYRKIYGAVLISQNERNLDCAITFQTHSILQRFMLRFDQLQLDCNDHLYIYDGAHAVSNFKADLSCRNTHLTVGSIYTRTNFVTLKYVTDGWGTDANGFRLVITAVKDPKHTCKDFRCTLKEFCIDDDLVCDGVNHCGDGSDELASPLCSNTEASTILGMQKTWFAVAAVFLVLSTMALVAGTVLCYCRKRVVTPRHLQNTNNTHPHQPVSFPCLVLILDILFKKLTGLNCVKYSRHIIGLSMLTILSIITMLLLGNALSKNLGDINKSDSDNNINNNKRDYFMGPCLIHTNQTCPDDEITFYLYTRRNPGSGYQIFVNDTHSNIDSSNFNKYKSTKIIVHGYNSNMHLDSLVDIKNEYLKKDNLNIIAVDWHRLAASPCYPIAVHNVPHVGYCLAQLIKRLIDINKLNNIHVIGFSLGAHVPAYTANVLKPYKLNRITGLDPAMPLFITVGKDDKLDSSDAKFVDVFHTNAFIQGKVEASGTIDFYINGGINQPGCWEKRNPFGCNHHRSAAYFAESVNSKIGFWGWPCSGLFAYLLGLCPPRFPAVLAGDPVDHNYKGFYLVKTKSETPFASGLFTVNSDEKL</sequence>
<evidence type="ECO:0000256" key="3">
    <source>
        <dbReference type="ARBA" id="ARBA00010701"/>
    </source>
</evidence>
<evidence type="ECO:0000256" key="6">
    <source>
        <dbReference type="ARBA" id="ARBA00022801"/>
    </source>
</evidence>
<dbReference type="Gene3D" id="4.10.400.10">
    <property type="entry name" value="Low-density Lipoprotein Receptor"/>
    <property type="match status" value="1"/>
</dbReference>
<dbReference type="InterPro" id="IPR029058">
    <property type="entry name" value="AB_hydrolase_fold"/>
</dbReference>
<keyword evidence="7" id="KW-1015">Disulfide bond</keyword>
<keyword evidence="5" id="KW-0964">Secreted</keyword>
<feature type="domain" description="Lipase" evidence="11">
    <location>
        <begin position="322"/>
        <end position="571"/>
    </location>
</feature>
<reference evidence="12 13" key="1">
    <citation type="submission" date="2020-08" db="EMBL/GenBank/DDBJ databases">
        <title>Aphidius gifuensis genome sequencing and assembly.</title>
        <authorList>
            <person name="Du Z."/>
        </authorList>
    </citation>
    <scope>NUCLEOTIDE SEQUENCE [LARGE SCALE GENOMIC DNA]</scope>
    <source>
        <strain evidence="12">YNYX2018</strain>
        <tissue evidence="12">Adults</tissue>
    </source>
</reference>
<comment type="catalytic activity">
    <reaction evidence="1">
        <text>a 1,2-diacyl-sn-glycero-3-phosphocholine + H2O = a 2-acyl-sn-glycero-3-phosphocholine + a fatty acid + H(+)</text>
        <dbReference type="Rhea" id="RHEA:18689"/>
        <dbReference type="ChEBI" id="CHEBI:15377"/>
        <dbReference type="ChEBI" id="CHEBI:15378"/>
        <dbReference type="ChEBI" id="CHEBI:28868"/>
        <dbReference type="ChEBI" id="CHEBI:57643"/>
        <dbReference type="ChEBI" id="CHEBI:57875"/>
        <dbReference type="EC" id="3.1.1.32"/>
    </reaction>
</comment>
<dbReference type="SUPFAM" id="SSF57424">
    <property type="entry name" value="LDL receptor-like module"/>
    <property type="match status" value="1"/>
</dbReference>
<dbReference type="PROSITE" id="PS50068">
    <property type="entry name" value="LDLRA_2"/>
    <property type="match status" value="1"/>
</dbReference>
<evidence type="ECO:0000256" key="10">
    <source>
        <dbReference type="SAM" id="Phobius"/>
    </source>
</evidence>
<comment type="caution">
    <text evidence="8">Lacks conserved residue(s) required for the propagation of feature annotation.</text>
</comment>
<dbReference type="PRINTS" id="PR00821">
    <property type="entry name" value="TAGLIPASE"/>
</dbReference>
<dbReference type="InterPro" id="IPR013818">
    <property type="entry name" value="Lipase"/>
</dbReference>
<dbReference type="EMBL" id="JACMRX010000002">
    <property type="protein sequence ID" value="KAF7994583.1"/>
    <property type="molecule type" value="Genomic_DNA"/>
</dbReference>
<name>A0A834XYF2_APHGI</name>
<dbReference type="CDD" id="cd00041">
    <property type="entry name" value="CUB"/>
    <property type="match status" value="1"/>
</dbReference>
<dbReference type="Pfam" id="PF00057">
    <property type="entry name" value="Ldl_recept_a"/>
    <property type="match status" value="1"/>
</dbReference>
<dbReference type="InterPro" id="IPR023415">
    <property type="entry name" value="LDLR_class-A_CS"/>
</dbReference>
<dbReference type="AlphaFoldDB" id="A0A834XYF2"/>
<keyword evidence="10" id="KW-0812">Transmembrane</keyword>
<organism evidence="12 13">
    <name type="scientific">Aphidius gifuensis</name>
    <name type="common">Parasitoid wasp</name>
    <dbReference type="NCBI Taxonomy" id="684658"/>
    <lineage>
        <taxon>Eukaryota</taxon>
        <taxon>Metazoa</taxon>
        <taxon>Ecdysozoa</taxon>
        <taxon>Arthropoda</taxon>
        <taxon>Hexapoda</taxon>
        <taxon>Insecta</taxon>
        <taxon>Pterygota</taxon>
        <taxon>Neoptera</taxon>
        <taxon>Endopterygota</taxon>
        <taxon>Hymenoptera</taxon>
        <taxon>Apocrita</taxon>
        <taxon>Ichneumonoidea</taxon>
        <taxon>Braconidae</taxon>
        <taxon>Aphidiinae</taxon>
        <taxon>Aphidius</taxon>
    </lineage>
</organism>
<evidence type="ECO:0000256" key="5">
    <source>
        <dbReference type="ARBA" id="ARBA00022525"/>
    </source>
</evidence>
<dbReference type="Proteomes" id="UP000639338">
    <property type="component" value="Unassembled WGS sequence"/>
</dbReference>
<evidence type="ECO:0000256" key="8">
    <source>
        <dbReference type="PROSITE-ProRule" id="PRU00124"/>
    </source>
</evidence>
<dbReference type="Gene3D" id="3.40.50.1820">
    <property type="entry name" value="alpha/beta hydrolase"/>
    <property type="match status" value="1"/>
</dbReference>
<dbReference type="FunFam" id="3.40.50.1820:FF:000076">
    <property type="entry name" value="phospholipase A1"/>
    <property type="match status" value="1"/>
</dbReference>
<protein>
    <recommendedName>
        <fullName evidence="4">phospholipase A1</fullName>
        <ecNumber evidence="4">3.1.1.32</ecNumber>
    </recommendedName>
</protein>
<dbReference type="SUPFAM" id="SSF49854">
    <property type="entry name" value="Spermadhesin, CUB domain"/>
    <property type="match status" value="1"/>
</dbReference>
<dbReference type="Gene3D" id="2.60.120.290">
    <property type="entry name" value="Spermadhesin, CUB domain"/>
    <property type="match status" value="1"/>
</dbReference>
<dbReference type="SMART" id="SM00192">
    <property type="entry name" value="LDLa"/>
    <property type="match status" value="1"/>
</dbReference>
<evidence type="ECO:0000256" key="1">
    <source>
        <dbReference type="ARBA" id="ARBA00000111"/>
    </source>
</evidence>
<keyword evidence="10" id="KW-0472">Membrane</keyword>
<evidence type="ECO:0000313" key="13">
    <source>
        <dbReference type="Proteomes" id="UP000639338"/>
    </source>
</evidence>
<dbReference type="GO" id="GO:0008970">
    <property type="term" value="F:phospholipase A1 activity"/>
    <property type="evidence" value="ECO:0007669"/>
    <property type="project" value="UniProtKB-EC"/>
</dbReference>
<evidence type="ECO:0000256" key="2">
    <source>
        <dbReference type="ARBA" id="ARBA00004613"/>
    </source>
</evidence>
<feature type="transmembrane region" description="Helical" evidence="10">
    <location>
        <begin position="268"/>
        <end position="289"/>
    </location>
</feature>
<dbReference type="GO" id="GO:0005615">
    <property type="term" value="C:extracellular space"/>
    <property type="evidence" value="ECO:0007669"/>
    <property type="project" value="TreeGrafter"/>
</dbReference>
<proteinExistence type="inferred from homology"/>
<dbReference type="InterPro" id="IPR000734">
    <property type="entry name" value="TAG_lipase"/>
</dbReference>
<accession>A0A834XYF2</accession>
<dbReference type="PANTHER" id="PTHR11610:SF151">
    <property type="entry name" value="PHOSPHOLIPASE A1 MEMBER A-LIKE PROTEIN"/>
    <property type="match status" value="1"/>
</dbReference>
<dbReference type="CDD" id="cd00707">
    <property type="entry name" value="Pancreat_lipase_like"/>
    <property type="match status" value="1"/>
</dbReference>
<dbReference type="InterPro" id="IPR035914">
    <property type="entry name" value="Sperma_CUB_dom_sf"/>
</dbReference>
<dbReference type="PROSITE" id="PS01209">
    <property type="entry name" value="LDLRA_1"/>
    <property type="match status" value="1"/>
</dbReference>
<comment type="caution">
    <text evidence="12">The sequence shown here is derived from an EMBL/GenBank/DDBJ whole genome shotgun (WGS) entry which is preliminary data.</text>
</comment>
<comment type="subcellular location">
    <subcellularLocation>
        <location evidence="2">Secreted</location>
    </subcellularLocation>
</comment>
<dbReference type="GO" id="GO:0017171">
    <property type="term" value="F:serine hydrolase activity"/>
    <property type="evidence" value="ECO:0007669"/>
    <property type="project" value="TreeGrafter"/>
</dbReference>
<dbReference type="CDD" id="cd00112">
    <property type="entry name" value="LDLa"/>
    <property type="match status" value="1"/>
</dbReference>
<dbReference type="Pfam" id="PF00151">
    <property type="entry name" value="Lipase"/>
    <property type="match status" value="1"/>
</dbReference>
<keyword evidence="6" id="KW-0378">Hydrolase</keyword>
<dbReference type="OrthoDB" id="6514358at2759"/>
<keyword evidence="13" id="KW-1185">Reference proteome</keyword>
<gene>
    <name evidence="12" type="ORF">HCN44_004055</name>
</gene>
<evidence type="ECO:0000256" key="7">
    <source>
        <dbReference type="ARBA" id="ARBA00023157"/>
    </source>
</evidence>